<gene>
    <name evidence="2" type="ORF">GFSPODELE1_LOCUS1121</name>
</gene>
<name>A0ABP1CNH2_9APHY</name>
<sequence>MKSKETLGTKGKDDVYCCVSRSHKWFTARFFSGDTKKNFHIPTIRLNVLTLTSSGESSITASGKKNDGVEWSNKTTANWSMPILIHSESTGELSVDLSHADSPTFTDKDPSGVCPIYIASLFKNNLPDVIDLSTFQDLQTTLEGPWPFDTLGSQVYGLSNSAFTRSGDFVAEMCAYTEVSAPPTNMDRLEHNMAAAHAINTGTARRAENSRDQLRLNRTSNTSEATAVDSSTLTIPVN</sequence>
<accession>A0ABP1CNH2</accession>
<keyword evidence="3" id="KW-1185">Reference proteome</keyword>
<evidence type="ECO:0000256" key="1">
    <source>
        <dbReference type="SAM" id="MobiDB-lite"/>
    </source>
</evidence>
<dbReference type="EMBL" id="OZ037944">
    <property type="protein sequence ID" value="CAL1696274.1"/>
    <property type="molecule type" value="Genomic_DNA"/>
</dbReference>
<dbReference type="Proteomes" id="UP001497453">
    <property type="component" value="Chromosome 1"/>
</dbReference>
<feature type="region of interest" description="Disordered" evidence="1">
    <location>
        <begin position="218"/>
        <end position="238"/>
    </location>
</feature>
<evidence type="ECO:0000313" key="3">
    <source>
        <dbReference type="Proteomes" id="UP001497453"/>
    </source>
</evidence>
<organism evidence="2 3">
    <name type="scientific">Somion occarium</name>
    <dbReference type="NCBI Taxonomy" id="3059160"/>
    <lineage>
        <taxon>Eukaryota</taxon>
        <taxon>Fungi</taxon>
        <taxon>Dikarya</taxon>
        <taxon>Basidiomycota</taxon>
        <taxon>Agaricomycotina</taxon>
        <taxon>Agaricomycetes</taxon>
        <taxon>Polyporales</taxon>
        <taxon>Cerrenaceae</taxon>
        <taxon>Somion</taxon>
    </lineage>
</organism>
<reference evidence="3" key="1">
    <citation type="submission" date="2024-04" db="EMBL/GenBank/DDBJ databases">
        <authorList>
            <person name="Shaw F."/>
            <person name="Minotto A."/>
        </authorList>
    </citation>
    <scope>NUCLEOTIDE SEQUENCE [LARGE SCALE GENOMIC DNA]</scope>
</reference>
<proteinExistence type="predicted"/>
<protein>
    <submittedName>
        <fullName evidence="2">Uncharacterized protein</fullName>
    </submittedName>
</protein>
<evidence type="ECO:0000313" key="2">
    <source>
        <dbReference type="EMBL" id="CAL1696274.1"/>
    </source>
</evidence>